<dbReference type="InterPro" id="IPR012588">
    <property type="entry name" value="Exosome-assoc_fac_Rrp6_N"/>
</dbReference>
<keyword evidence="3" id="KW-1185">Reference proteome</keyword>
<dbReference type="GO" id="GO:0000467">
    <property type="term" value="P:exonucleolytic trimming to generate mature 3'-end of 5.8S rRNA from tricistronic rRNA transcript (SSU-rRNA, 5.8S rRNA, LSU-rRNA)"/>
    <property type="evidence" value="ECO:0007669"/>
    <property type="project" value="InterPro"/>
</dbReference>
<evidence type="ECO:0000313" key="3">
    <source>
        <dbReference type="Proteomes" id="UP001196413"/>
    </source>
</evidence>
<dbReference type="GO" id="GO:0005730">
    <property type="term" value="C:nucleolus"/>
    <property type="evidence" value="ECO:0007669"/>
    <property type="project" value="TreeGrafter"/>
</dbReference>
<evidence type="ECO:0000313" key="2">
    <source>
        <dbReference type="EMBL" id="KAJ1346045.1"/>
    </source>
</evidence>
<organism evidence="2 3">
    <name type="scientific">Parelaphostrongylus tenuis</name>
    <name type="common">Meningeal worm</name>
    <dbReference type="NCBI Taxonomy" id="148309"/>
    <lineage>
        <taxon>Eukaryota</taxon>
        <taxon>Metazoa</taxon>
        <taxon>Ecdysozoa</taxon>
        <taxon>Nematoda</taxon>
        <taxon>Chromadorea</taxon>
        <taxon>Rhabditida</taxon>
        <taxon>Rhabditina</taxon>
        <taxon>Rhabditomorpha</taxon>
        <taxon>Strongyloidea</taxon>
        <taxon>Metastrongylidae</taxon>
        <taxon>Parelaphostrongylus</taxon>
    </lineage>
</organism>
<dbReference type="GO" id="GO:0071037">
    <property type="term" value="P:nuclear polyadenylation-dependent snRNA catabolic process"/>
    <property type="evidence" value="ECO:0007669"/>
    <property type="project" value="TreeGrafter"/>
</dbReference>
<dbReference type="AlphaFoldDB" id="A0AAD5QFS0"/>
<dbReference type="PANTHER" id="PTHR12124">
    <property type="entry name" value="POLYMYOSITIS/SCLERODERMA AUTOANTIGEN-RELATED"/>
    <property type="match status" value="1"/>
</dbReference>
<dbReference type="GO" id="GO:0071038">
    <property type="term" value="P:TRAMP-dependent tRNA surveillance pathway"/>
    <property type="evidence" value="ECO:0007669"/>
    <property type="project" value="TreeGrafter"/>
</dbReference>
<dbReference type="InterPro" id="IPR036397">
    <property type="entry name" value="RNaseH_sf"/>
</dbReference>
<name>A0AAD5QFS0_PARTN</name>
<dbReference type="Pfam" id="PF08066">
    <property type="entry name" value="PMC2NT"/>
    <property type="match status" value="1"/>
</dbReference>
<proteinExistence type="predicted"/>
<reference evidence="2" key="1">
    <citation type="submission" date="2021-06" db="EMBL/GenBank/DDBJ databases">
        <title>Parelaphostrongylus tenuis whole genome reference sequence.</title>
        <authorList>
            <person name="Garwood T.J."/>
            <person name="Larsen P.A."/>
            <person name="Fountain-Jones N.M."/>
            <person name="Garbe J.R."/>
            <person name="Macchietto M.G."/>
            <person name="Kania S.A."/>
            <person name="Gerhold R.W."/>
            <person name="Richards J.E."/>
            <person name="Wolf T.M."/>
        </authorList>
    </citation>
    <scope>NUCLEOTIDE SEQUENCE</scope>
    <source>
        <strain evidence="2">MNPRO001-30</strain>
        <tissue evidence="2">Meninges</tissue>
    </source>
</reference>
<dbReference type="GO" id="GO:0071036">
    <property type="term" value="P:nuclear polyadenylation-dependent snoRNA catabolic process"/>
    <property type="evidence" value="ECO:0007669"/>
    <property type="project" value="TreeGrafter"/>
</dbReference>
<dbReference type="GO" id="GO:0071039">
    <property type="term" value="P:nuclear polyadenylation-dependent CUT catabolic process"/>
    <property type="evidence" value="ECO:0007669"/>
    <property type="project" value="TreeGrafter"/>
</dbReference>
<dbReference type="Gene3D" id="3.30.420.10">
    <property type="entry name" value="Ribonuclease H-like superfamily/Ribonuclease H"/>
    <property type="match status" value="1"/>
</dbReference>
<accession>A0AAD5QFS0</accession>
<dbReference type="SUPFAM" id="SSF53098">
    <property type="entry name" value="Ribonuclease H-like"/>
    <property type="match status" value="1"/>
</dbReference>
<comment type="caution">
    <text evidence="2">The sequence shown here is derived from an EMBL/GenBank/DDBJ whole genome shotgun (WGS) entry which is preliminary data.</text>
</comment>
<dbReference type="InterPro" id="IPR012337">
    <property type="entry name" value="RNaseH-like_sf"/>
</dbReference>
<dbReference type="GO" id="GO:0000175">
    <property type="term" value="F:3'-5'-RNA exonuclease activity"/>
    <property type="evidence" value="ECO:0007669"/>
    <property type="project" value="InterPro"/>
</dbReference>
<sequence>MDCQSDAEAMSAEKIKAIVKDVMQRAAFLVKAANDLPRRGDDFELCNSFSAFTAFMEQQETRIRLMLDSLMRNAGCPTRLPKLNSDVEEYLGRIVMVDDRVVERVGIVMDELDRGGREDVEVPKTVIGAESVKKRKAEAEAKFQEQIQTCDPGLVLAERLRRAHEEATGVVESCPKPQKEYGFESFIDNSYNAFIPKLVTKHHALSRMETTGMIIIDEDVGSDGSKRYLSVDDSAALHPYLYEIQNFVVPDVQLKSKAPSEFMDISKTPLTMVENVEDLRRIKRSVKQLRRVCCRFRASSLPKLSGIHLSYSNIDKD</sequence>
<dbReference type="InterPro" id="IPR045092">
    <property type="entry name" value="Rrp6-like"/>
</dbReference>
<dbReference type="GO" id="GO:0071035">
    <property type="term" value="P:nuclear polyadenylation-dependent rRNA catabolic process"/>
    <property type="evidence" value="ECO:0007669"/>
    <property type="project" value="TreeGrafter"/>
</dbReference>
<dbReference type="Proteomes" id="UP001196413">
    <property type="component" value="Unassembled WGS sequence"/>
</dbReference>
<dbReference type="GO" id="GO:0071044">
    <property type="term" value="P:histone mRNA catabolic process"/>
    <property type="evidence" value="ECO:0007669"/>
    <property type="project" value="TreeGrafter"/>
</dbReference>
<evidence type="ECO:0000259" key="1">
    <source>
        <dbReference type="Pfam" id="PF08066"/>
    </source>
</evidence>
<dbReference type="GO" id="GO:0071040">
    <property type="term" value="P:nuclear polyadenylation-dependent antisense transcript catabolic process"/>
    <property type="evidence" value="ECO:0007669"/>
    <property type="project" value="TreeGrafter"/>
</dbReference>
<protein>
    <recommendedName>
        <fullName evidence="1">Exosome-associated factor Rrp6 N-terminal domain-containing protein</fullName>
    </recommendedName>
</protein>
<feature type="domain" description="Exosome-associated factor Rrp6 N-terminal" evidence="1">
    <location>
        <begin position="30"/>
        <end position="113"/>
    </location>
</feature>
<gene>
    <name evidence="2" type="ORF">KIN20_000715</name>
</gene>
<dbReference type="GO" id="GO:0071051">
    <property type="term" value="P:poly(A)-dependent snoRNA 3'-end processing"/>
    <property type="evidence" value="ECO:0007669"/>
    <property type="project" value="TreeGrafter"/>
</dbReference>
<dbReference type="EMBL" id="JAHQIW010000105">
    <property type="protein sequence ID" value="KAJ1346045.1"/>
    <property type="molecule type" value="Genomic_DNA"/>
</dbReference>
<dbReference type="GO" id="GO:0003727">
    <property type="term" value="F:single-stranded RNA binding"/>
    <property type="evidence" value="ECO:0007669"/>
    <property type="project" value="TreeGrafter"/>
</dbReference>
<dbReference type="GO" id="GO:0000176">
    <property type="term" value="C:nuclear exosome (RNase complex)"/>
    <property type="evidence" value="ECO:0007669"/>
    <property type="project" value="InterPro"/>
</dbReference>
<dbReference type="PANTHER" id="PTHR12124:SF47">
    <property type="entry name" value="EXOSOME COMPONENT 10"/>
    <property type="match status" value="1"/>
</dbReference>